<organism evidence="1 2">
    <name type="scientific">Flagellimonas marinaquae</name>
    <dbReference type="NCBI Taxonomy" id="254955"/>
    <lineage>
        <taxon>Bacteria</taxon>
        <taxon>Pseudomonadati</taxon>
        <taxon>Bacteroidota</taxon>
        <taxon>Flavobacteriia</taxon>
        <taxon>Flavobacteriales</taxon>
        <taxon>Flavobacteriaceae</taxon>
        <taxon>Flagellimonas</taxon>
    </lineage>
</organism>
<name>A0AA48KM26_9FLAO</name>
<reference evidence="1 2" key="1">
    <citation type="submission" date="2023-01" db="EMBL/GenBank/DDBJ databases">
        <title>Complete genome sequence of Muricauda aquimarina strain IFOP_LL357.</title>
        <authorList>
            <person name="Gajardo G."/>
            <person name="Ueki S."/>
            <person name="Maruyama F."/>
        </authorList>
    </citation>
    <scope>NUCLEOTIDE SEQUENCE [LARGE SCALE GENOMIC DNA]</scope>
    <source>
        <strain evidence="1 2">IFOP_LL357</strain>
    </source>
</reference>
<evidence type="ECO:0000313" key="1">
    <source>
        <dbReference type="EMBL" id="BDW92734.1"/>
    </source>
</evidence>
<dbReference type="EMBL" id="AP027268">
    <property type="protein sequence ID" value="BDW92734.1"/>
    <property type="molecule type" value="Genomic_DNA"/>
</dbReference>
<proteinExistence type="predicted"/>
<keyword evidence="2" id="KW-1185">Reference proteome</keyword>
<gene>
    <name evidence="1" type="ORF">MACH07_15660</name>
</gene>
<evidence type="ECO:0000313" key="2">
    <source>
        <dbReference type="Proteomes" id="UP001330184"/>
    </source>
</evidence>
<accession>A0AA48KM26</accession>
<protein>
    <submittedName>
        <fullName evidence="1">Uncharacterized protein</fullName>
    </submittedName>
</protein>
<sequence>MLKNKNDYSVIVFFEDGSKPKKWMYVHSLFSFSKFLDKEHSNWEYMNVYIRRSGDFLKRYIRGQFVPNKPKP</sequence>
<dbReference type="Proteomes" id="UP001330184">
    <property type="component" value="Chromosome"/>
</dbReference>
<dbReference type="AlphaFoldDB" id="A0AA48KM26"/>